<evidence type="ECO:0000259" key="4">
    <source>
        <dbReference type="Pfam" id="PF14214"/>
    </source>
</evidence>
<comment type="similarity">
    <text evidence="1">Belongs to the helicase family.</text>
</comment>
<keyword evidence="1 5" id="KW-0347">Helicase</keyword>
<name>A0AAE1LSQ4_9NEOP</name>
<dbReference type="PANTHER" id="PTHR47642">
    <property type="entry name" value="ATP-DEPENDENT DNA HELICASE"/>
    <property type="match status" value="1"/>
</dbReference>
<dbReference type="SUPFAM" id="SSF52540">
    <property type="entry name" value="P-loop containing nucleoside triphosphate hydrolases"/>
    <property type="match status" value="2"/>
</dbReference>
<keyword evidence="1" id="KW-0547">Nucleotide-binding</keyword>
<dbReference type="GO" id="GO:0043139">
    <property type="term" value="F:5'-3' DNA helicase activity"/>
    <property type="evidence" value="ECO:0007669"/>
    <property type="project" value="UniProtKB-EC"/>
</dbReference>
<evidence type="ECO:0000256" key="1">
    <source>
        <dbReference type="RuleBase" id="RU363044"/>
    </source>
</evidence>
<keyword evidence="6" id="KW-1185">Reference proteome</keyword>
<keyword evidence="1" id="KW-0378">Hydrolase</keyword>
<keyword evidence="1" id="KW-0233">DNA recombination</keyword>
<comment type="caution">
    <text evidence="5">The sequence shown here is derived from an EMBL/GenBank/DDBJ whole genome shotgun (WGS) entry which is preliminary data.</text>
</comment>
<dbReference type="Proteomes" id="UP001219518">
    <property type="component" value="Unassembled WGS sequence"/>
</dbReference>
<dbReference type="GO" id="GO:0000723">
    <property type="term" value="P:telomere maintenance"/>
    <property type="evidence" value="ECO:0007669"/>
    <property type="project" value="InterPro"/>
</dbReference>
<dbReference type="Pfam" id="PF14214">
    <property type="entry name" value="Helitron_like_N"/>
    <property type="match status" value="1"/>
</dbReference>
<dbReference type="GO" id="GO:0016787">
    <property type="term" value="F:hydrolase activity"/>
    <property type="evidence" value="ECO:0007669"/>
    <property type="project" value="UniProtKB-KW"/>
</dbReference>
<evidence type="ECO:0000256" key="2">
    <source>
        <dbReference type="SAM" id="MobiDB-lite"/>
    </source>
</evidence>
<proteinExistence type="inferred from homology"/>
<dbReference type="InterPro" id="IPR010285">
    <property type="entry name" value="DNA_helicase_pif1-like_DEAD"/>
</dbReference>
<evidence type="ECO:0000313" key="6">
    <source>
        <dbReference type="Proteomes" id="UP001219518"/>
    </source>
</evidence>
<protein>
    <recommendedName>
        <fullName evidence="1">ATP-dependent DNA helicase</fullName>
        <ecNumber evidence="1">5.6.2.3</ecNumber>
    </recommendedName>
</protein>
<reference evidence="5" key="1">
    <citation type="submission" date="2021-07" db="EMBL/GenBank/DDBJ databases">
        <authorList>
            <person name="Catto M.A."/>
            <person name="Jacobson A."/>
            <person name="Kennedy G."/>
            <person name="Labadie P."/>
            <person name="Hunt B.G."/>
            <person name="Srinivasan R."/>
        </authorList>
    </citation>
    <scope>NUCLEOTIDE SEQUENCE</scope>
    <source>
        <strain evidence="5">PL_HMW_Pooled</strain>
        <tissue evidence="5">Head</tissue>
    </source>
</reference>
<dbReference type="EC" id="5.6.2.3" evidence="1"/>
<reference evidence="5" key="2">
    <citation type="journal article" date="2023" name="BMC Genomics">
        <title>Pest status, molecular evolution, and epigenetic factors derived from the genome assembly of Frankliniella fusca, a thysanopteran phytovirus vector.</title>
        <authorList>
            <person name="Catto M.A."/>
            <person name="Labadie P.E."/>
            <person name="Jacobson A.L."/>
            <person name="Kennedy G.G."/>
            <person name="Srinivasan R."/>
            <person name="Hunt B.G."/>
        </authorList>
    </citation>
    <scope>NUCLEOTIDE SEQUENCE</scope>
    <source>
        <strain evidence="5">PL_HMW_Pooled</strain>
    </source>
</reference>
<feature type="domain" description="DNA helicase Pif1-like DEAD-box helicase" evidence="3">
    <location>
        <begin position="798"/>
        <end position="987"/>
    </location>
</feature>
<comment type="cofactor">
    <cofactor evidence="1">
        <name>Mg(2+)</name>
        <dbReference type="ChEBI" id="CHEBI:18420"/>
    </cofactor>
</comment>
<sequence length="1242" mass="143804">MVGDEAEAEAEATLGQREEDLNHNTEVVETLLDEGVINTSIDSSSEDETEDIEEDEVWRDVESSVPMLGKPSEKKQVETVLDWPTIDNKPINEFHTEGYMAMAFPTLFPTGKADLRQPRETPTTPVNYFKHLLRYKDDRFAQHPRFRFFAMNSLMRWSALREENIFLKRNPEFQNMKISDLKRELQKNPNIFKKIMFQSSNIGSTRSFWYTKGKELLSMAEQLGLPTIFFTLSCADFHWPDLYNILVPGEDYANISHARKRQLIADNPLIVDTFFIERSSSFIKDVLKKKFQVVDHWFRVEYQHRGSPHIHGLLWIDNSPDVTDIDTEEKRQNIVQFYDKLISTFHPNINERKPIVHPCQVKMSEVQDPTKDLAQLLNRVQRHSIHKEGYCLRRNKRTKKIECRFQFPKNLEVSSTYRINPETNEMEFIPKRNDPILNNFNGYIIQTWRANIDNSAVMSKQALINYLAKYLSKPERESRELISLLKGILNEAEDDQEIKKSIQRLYIQCCSERDYSAQEVCHYVMGLTFVSAGGRRFYTINFKHLTPGDWLFIPQNENREPKTMIQKYQDRPVTYENECLWKMAKFHDFWYNKQCPKNLNDIVGKVKEAIITVYPKCKFNELHLEMNENYYKLQVLLYVPWRHLNDFEITNLTWAELFEMNKPLIQENIFKSTLFNNMQPQDDYEIEENVDDLLNDIEEWMTVSSMGPNQKAEQVELGKRDSDVQCNWQESRQRYEKYGGIPIMSSFIASEKQNSKDTDERLPPYPAVNFNVQQSNILNLVDKQILSLKNDNATSTFALPKRVIVQGSAGTGKSLVINAIKHKVHKSLGAHSYLLMTPTGVSAKNINGSTYHSTLHINMKSKEFSNLTGPAAHILQNKVKDIKFIIIDEFSMVGCEAMHMIEERIKQAKDNDNDFASCFIYIFGDVKQLPPIGDKAIYAINQTSFESIRGKMLYDNFQGADQIMRQNDNDFQSVLNNIGDGSITSEDYNFLKTRFTTSVSKTERVSFKDSVHLFSTRLEVLNFNRERLANLKTSANERLPVARVPAIHNTKRAELGTVTEAEGLHSVLYLARGARIMLKSNLWTEKGLVNGAIGTIVDIMYEEEKNPPYDSPGIIIVRLEHYDGPYLDNDLKTLPIPQQTKSWASNSGENMTRTQFPIVLCYACSIHQSQSLTLDKVVLNICKKEMATGITYVGLSRVKSITSLLLEPFSKQRLLSINNRKSLQLINQWIENLRNRVLPRIL</sequence>
<dbReference type="InterPro" id="IPR051055">
    <property type="entry name" value="PIF1_helicase"/>
</dbReference>
<evidence type="ECO:0000313" key="5">
    <source>
        <dbReference type="EMBL" id="KAK3929479.1"/>
    </source>
</evidence>
<keyword evidence="1" id="KW-0227">DNA damage</keyword>
<evidence type="ECO:0000259" key="3">
    <source>
        <dbReference type="Pfam" id="PF05970"/>
    </source>
</evidence>
<dbReference type="AlphaFoldDB" id="A0AAE1LSQ4"/>
<keyword evidence="1" id="KW-0067">ATP-binding</keyword>
<dbReference type="GO" id="GO:0006310">
    <property type="term" value="P:DNA recombination"/>
    <property type="evidence" value="ECO:0007669"/>
    <property type="project" value="UniProtKB-KW"/>
</dbReference>
<dbReference type="InterPro" id="IPR027417">
    <property type="entry name" value="P-loop_NTPase"/>
</dbReference>
<feature type="domain" description="Helitron helicase-like" evidence="4">
    <location>
        <begin position="128"/>
        <end position="314"/>
    </location>
</feature>
<comment type="catalytic activity">
    <reaction evidence="1">
        <text>ATP + H2O = ADP + phosphate + H(+)</text>
        <dbReference type="Rhea" id="RHEA:13065"/>
        <dbReference type="ChEBI" id="CHEBI:15377"/>
        <dbReference type="ChEBI" id="CHEBI:15378"/>
        <dbReference type="ChEBI" id="CHEBI:30616"/>
        <dbReference type="ChEBI" id="CHEBI:43474"/>
        <dbReference type="ChEBI" id="CHEBI:456216"/>
        <dbReference type="EC" id="5.6.2.3"/>
    </reaction>
</comment>
<dbReference type="Gene3D" id="3.40.50.300">
    <property type="entry name" value="P-loop containing nucleotide triphosphate hydrolases"/>
    <property type="match status" value="1"/>
</dbReference>
<feature type="compositionally biased region" description="Acidic residues" evidence="2">
    <location>
        <begin position="44"/>
        <end position="57"/>
    </location>
</feature>
<dbReference type="GO" id="GO:0006281">
    <property type="term" value="P:DNA repair"/>
    <property type="evidence" value="ECO:0007669"/>
    <property type="project" value="UniProtKB-KW"/>
</dbReference>
<dbReference type="Pfam" id="PF05970">
    <property type="entry name" value="PIF1"/>
    <property type="match status" value="1"/>
</dbReference>
<dbReference type="EMBL" id="JAHWGI010001401">
    <property type="protein sequence ID" value="KAK3929479.1"/>
    <property type="molecule type" value="Genomic_DNA"/>
</dbReference>
<feature type="compositionally biased region" description="Acidic residues" evidence="2">
    <location>
        <begin position="1"/>
        <end position="10"/>
    </location>
</feature>
<feature type="region of interest" description="Disordered" evidence="2">
    <location>
        <begin position="1"/>
        <end position="57"/>
    </location>
</feature>
<organism evidence="5 6">
    <name type="scientific">Frankliniella fusca</name>
    <dbReference type="NCBI Taxonomy" id="407009"/>
    <lineage>
        <taxon>Eukaryota</taxon>
        <taxon>Metazoa</taxon>
        <taxon>Ecdysozoa</taxon>
        <taxon>Arthropoda</taxon>
        <taxon>Hexapoda</taxon>
        <taxon>Insecta</taxon>
        <taxon>Pterygota</taxon>
        <taxon>Neoptera</taxon>
        <taxon>Paraneoptera</taxon>
        <taxon>Thysanoptera</taxon>
        <taxon>Terebrantia</taxon>
        <taxon>Thripoidea</taxon>
        <taxon>Thripidae</taxon>
        <taxon>Frankliniella</taxon>
    </lineage>
</organism>
<dbReference type="InterPro" id="IPR025476">
    <property type="entry name" value="Helitron_helicase-like"/>
</dbReference>
<dbReference type="GO" id="GO:0005524">
    <property type="term" value="F:ATP binding"/>
    <property type="evidence" value="ECO:0007669"/>
    <property type="project" value="UniProtKB-KW"/>
</dbReference>
<keyword evidence="1" id="KW-0234">DNA repair</keyword>
<gene>
    <name evidence="5" type="ORF">KUF71_003486</name>
</gene>
<accession>A0AAE1LSQ4</accession>